<dbReference type="AlphaFoldDB" id="A0A8H6NDJ5"/>
<dbReference type="SMART" id="SM00248">
    <property type="entry name" value="ANK"/>
    <property type="match status" value="3"/>
</dbReference>
<organism evidence="5 6">
    <name type="scientific">Colletotrichum musicola</name>
    <dbReference type="NCBI Taxonomy" id="2175873"/>
    <lineage>
        <taxon>Eukaryota</taxon>
        <taxon>Fungi</taxon>
        <taxon>Dikarya</taxon>
        <taxon>Ascomycota</taxon>
        <taxon>Pezizomycotina</taxon>
        <taxon>Sordariomycetes</taxon>
        <taxon>Hypocreomycetidae</taxon>
        <taxon>Glomerellales</taxon>
        <taxon>Glomerellaceae</taxon>
        <taxon>Colletotrichum</taxon>
        <taxon>Colletotrichum orchidearum species complex</taxon>
    </lineage>
</organism>
<dbReference type="Pfam" id="PF12796">
    <property type="entry name" value="Ank_2"/>
    <property type="match status" value="1"/>
</dbReference>
<feature type="repeat" description="ANK" evidence="3">
    <location>
        <begin position="11"/>
        <end position="43"/>
    </location>
</feature>
<feature type="domain" description="GPCPD1-like C2" evidence="4">
    <location>
        <begin position="126"/>
        <end position="269"/>
    </location>
</feature>
<dbReference type="PROSITE" id="PS50297">
    <property type="entry name" value="ANK_REP_REGION"/>
    <property type="match status" value="2"/>
</dbReference>
<dbReference type="PANTHER" id="PTHR24198">
    <property type="entry name" value="ANKYRIN REPEAT AND PROTEIN KINASE DOMAIN-CONTAINING PROTEIN"/>
    <property type="match status" value="1"/>
</dbReference>
<dbReference type="InterPro" id="IPR002110">
    <property type="entry name" value="Ankyrin_rpt"/>
</dbReference>
<evidence type="ECO:0000259" key="4">
    <source>
        <dbReference type="Pfam" id="PF25329"/>
    </source>
</evidence>
<evidence type="ECO:0000313" key="6">
    <source>
        <dbReference type="Proteomes" id="UP000639643"/>
    </source>
</evidence>
<evidence type="ECO:0000256" key="1">
    <source>
        <dbReference type="ARBA" id="ARBA00022737"/>
    </source>
</evidence>
<dbReference type="SUPFAM" id="SSF48403">
    <property type="entry name" value="Ankyrin repeat"/>
    <property type="match status" value="1"/>
</dbReference>
<name>A0A8H6NDJ5_9PEZI</name>
<dbReference type="PROSITE" id="PS50088">
    <property type="entry name" value="ANK_REPEAT"/>
    <property type="match status" value="2"/>
</dbReference>
<evidence type="ECO:0000313" key="5">
    <source>
        <dbReference type="EMBL" id="KAF6828665.1"/>
    </source>
</evidence>
<reference evidence="5" key="1">
    <citation type="journal article" date="2020" name="Phytopathology">
        <title>Genome Sequence Resources of Colletotrichum truncatum, C. plurivorum, C. musicola, and C. sojae: Four Species Pathogenic to Soybean (Glycine max).</title>
        <authorList>
            <person name="Rogerio F."/>
            <person name="Boufleur T.R."/>
            <person name="Ciampi-Guillardi M."/>
            <person name="Sukno S.A."/>
            <person name="Thon M.R."/>
            <person name="Massola Junior N.S."/>
            <person name="Baroncelli R."/>
        </authorList>
    </citation>
    <scope>NUCLEOTIDE SEQUENCE</scope>
    <source>
        <strain evidence="5">LFN0074</strain>
    </source>
</reference>
<dbReference type="EMBL" id="WIGM01000331">
    <property type="protein sequence ID" value="KAF6828665.1"/>
    <property type="molecule type" value="Genomic_DNA"/>
</dbReference>
<dbReference type="Proteomes" id="UP000639643">
    <property type="component" value="Unassembled WGS sequence"/>
</dbReference>
<dbReference type="InterPro" id="IPR057506">
    <property type="entry name" value="C2_GPCPD1"/>
</dbReference>
<protein>
    <submittedName>
        <fullName evidence="5">Glycerophosphoryl diester phosphodiesterase</fullName>
    </submittedName>
</protein>
<proteinExistence type="predicted"/>
<sequence>MTVLYDASSQSGKTALHRAAEMGLVKVVQGLLAGELDVDARCRADGLTPLAVACIRGKFEIIQLLLSAGADPNIRDHHGWLPKDHAAYLGYPKIVHAIKQPGSDFLSPRPGERLDAFSTLPHPAAGESVIFLNLGTFDLHKNAEKVDLKPYEAKLSPAAFLETSFELTIATEPHSQEYRVPLPVPSDESDGPMCFTTNYSEETKVVFKLFNVAEEEPDGVAVALLSQLKQGLGPKRESLVRDFTIPIVSPKHGHIGTIMFTFVVASPMSSTLSPPSKPQRLNPAARTLLVGHRGEGRDFVMPKDDADVR</sequence>
<evidence type="ECO:0000256" key="3">
    <source>
        <dbReference type="PROSITE-ProRule" id="PRU00023"/>
    </source>
</evidence>
<dbReference type="Gene3D" id="1.25.40.20">
    <property type="entry name" value="Ankyrin repeat-containing domain"/>
    <property type="match status" value="1"/>
</dbReference>
<evidence type="ECO:0000256" key="2">
    <source>
        <dbReference type="ARBA" id="ARBA00023043"/>
    </source>
</evidence>
<dbReference type="Pfam" id="PF25329">
    <property type="entry name" value="C2_GDE1"/>
    <property type="match status" value="1"/>
</dbReference>
<accession>A0A8H6NDJ5</accession>
<keyword evidence="6" id="KW-1185">Reference proteome</keyword>
<dbReference type="PRINTS" id="PR01415">
    <property type="entry name" value="ANKYRIN"/>
</dbReference>
<keyword evidence="2 3" id="KW-0040">ANK repeat</keyword>
<feature type="repeat" description="ANK" evidence="3">
    <location>
        <begin position="45"/>
        <end position="77"/>
    </location>
</feature>
<keyword evidence="1" id="KW-0677">Repeat</keyword>
<dbReference type="OrthoDB" id="823504at2759"/>
<dbReference type="PANTHER" id="PTHR24198:SF165">
    <property type="entry name" value="ANKYRIN REPEAT-CONTAINING PROTEIN-RELATED"/>
    <property type="match status" value="1"/>
</dbReference>
<dbReference type="InterPro" id="IPR036770">
    <property type="entry name" value="Ankyrin_rpt-contain_sf"/>
</dbReference>
<gene>
    <name evidence="5" type="ORF">CMUS01_08476</name>
</gene>
<comment type="caution">
    <text evidence="5">The sequence shown here is derived from an EMBL/GenBank/DDBJ whole genome shotgun (WGS) entry which is preliminary data.</text>
</comment>